<dbReference type="InterPro" id="IPR016181">
    <property type="entry name" value="Acyl_CoA_acyltransferase"/>
</dbReference>
<evidence type="ECO:0000313" key="3">
    <source>
        <dbReference type="Proteomes" id="UP000812277"/>
    </source>
</evidence>
<dbReference type="PROSITE" id="PS51186">
    <property type="entry name" value="GNAT"/>
    <property type="match status" value="1"/>
</dbReference>
<accession>A0ABS7D017</accession>
<name>A0ABS7D017_9BACL</name>
<dbReference type="Proteomes" id="UP000812277">
    <property type="component" value="Unassembled WGS sequence"/>
</dbReference>
<evidence type="ECO:0000259" key="1">
    <source>
        <dbReference type="PROSITE" id="PS51186"/>
    </source>
</evidence>
<dbReference type="EMBL" id="JAHZIJ010000001">
    <property type="protein sequence ID" value="MBW7473175.1"/>
    <property type="molecule type" value="Genomic_DNA"/>
</dbReference>
<dbReference type="Pfam" id="PF00583">
    <property type="entry name" value="Acetyltransf_1"/>
    <property type="match status" value="1"/>
</dbReference>
<dbReference type="RefSeq" id="WP_219870428.1">
    <property type="nucleotide sequence ID" value="NZ_JAHZIJ010000001.1"/>
</dbReference>
<proteinExistence type="predicted"/>
<feature type="domain" description="N-acetyltransferase" evidence="1">
    <location>
        <begin position="4"/>
        <end position="169"/>
    </location>
</feature>
<dbReference type="CDD" id="cd04301">
    <property type="entry name" value="NAT_SF"/>
    <property type="match status" value="1"/>
</dbReference>
<keyword evidence="3" id="KW-1185">Reference proteome</keyword>
<organism evidence="2 3">
    <name type="scientific">Paenibacillus oenotherae</name>
    <dbReference type="NCBI Taxonomy" id="1435645"/>
    <lineage>
        <taxon>Bacteria</taxon>
        <taxon>Bacillati</taxon>
        <taxon>Bacillota</taxon>
        <taxon>Bacilli</taxon>
        <taxon>Bacillales</taxon>
        <taxon>Paenibacillaceae</taxon>
        <taxon>Paenibacillus</taxon>
    </lineage>
</organism>
<protein>
    <submittedName>
        <fullName evidence="2">GNAT family N-acetyltransferase</fullName>
    </submittedName>
</protein>
<evidence type="ECO:0000313" key="2">
    <source>
        <dbReference type="EMBL" id="MBW7473175.1"/>
    </source>
</evidence>
<dbReference type="SUPFAM" id="SSF55729">
    <property type="entry name" value="Acyl-CoA N-acyltransferases (Nat)"/>
    <property type="match status" value="1"/>
</dbReference>
<sequence>MGLIIKRLVTSQQLIDWKESFVDHSVQRTEQYYEGCFNENSSGARLTLLAYWNMTIAGCAHVMFDTDYPFFQSNHIPEINDLLVFPEYRKQGIANELLEQLENHVARSHQRVGIGVGLNKDYGAAQRIYCRRGYIPDGHGVIYQNEEVNAGATVTVSDELIFYMVKELN</sequence>
<reference evidence="2 3" key="1">
    <citation type="submission" date="2021-07" db="EMBL/GenBank/DDBJ databases">
        <title>Paenibacillus radiodurans sp. nov., isolated from the southeastern edge of Tengger Desert.</title>
        <authorList>
            <person name="Zhang G."/>
        </authorList>
    </citation>
    <scope>NUCLEOTIDE SEQUENCE [LARGE SCALE GENOMIC DNA]</scope>
    <source>
        <strain evidence="2 3">DT7-4</strain>
    </source>
</reference>
<dbReference type="InterPro" id="IPR000182">
    <property type="entry name" value="GNAT_dom"/>
</dbReference>
<dbReference type="Gene3D" id="3.40.630.30">
    <property type="match status" value="1"/>
</dbReference>
<gene>
    <name evidence="2" type="ORF">K0T92_00295</name>
</gene>
<comment type="caution">
    <text evidence="2">The sequence shown here is derived from an EMBL/GenBank/DDBJ whole genome shotgun (WGS) entry which is preliminary data.</text>
</comment>